<accession>A0A9W9KML0</accession>
<dbReference type="GO" id="GO:0008843">
    <property type="term" value="F:endochitinase activity"/>
    <property type="evidence" value="ECO:0007669"/>
    <property type="project" value="UniProtKB-EC"/>
</dbReference>
<dbReference type="EMBL" id="JAPQKI010000002">
    <property type="protein sequence ID" value="KAJ5111061.1"/>
    <property type="molecule type" value="Genomic_DNA"/>
</dbReference>
<dbReference type="GeneID" id="81353069"/>
<dbReference type="Pfam" id="PF00187">
    <property type="entry name" value="Chitin_bind_1"/>
    <property type="match status" value="1"/>
</dbReference>
<dbReference type="InterPro" id="IPR018371">
    <property type="entry name" value="Chitin-binding_1_CS"/>
</dbReference>
<dbReference type="PROSITE" id="PS01095">
    <property type="entry name" value="GH18_1"/>
    <property type="match status" value="1"/>
</dbReference>
<evidence type="ECO:0000256" key="5">
    <source>
        <dbReference type="ARBA" id="ARBA00023024"/>
    </source>
</evidence>
<evidence type="ECO:0000256" key="1">
    <source>
        <dbReference type="ARBA" id="ARBA00000822"/>
    </source>
</evidence>
<name>A0A9W9KML0_9EURO</name>
<keyword evidence="10" id="KW-1015">Disulfide bond</keyword>
<dbReference type="GO" id="GO:0005576">
    <property type="term" value="C:extracellular region"/>
    <property type="evidence" value="ECO:0007669"/>
    <property type="project" value="TreeGrafter"/>
</dbReference>
<dbReference type="SUPFAM" id="SSF51445">
    <property type="entry name" value="(Trans)glycosidases"/>
    <property type="match status" value="1"/>
</dbReference>
<dbReference type="Gene3D" id="3.20.20.80">
    <property type="entry name" value="Glycosidases"/>
    <property type="match status" value="1"/>
</dbReference>
<evidence type="ECO:0000256" key="14">
    <source>
        <dbReference type="SAM" id="SignalP"/>
    </source>
</evidence>
<dbReference type="SMART" id="SM00636">
    <property type="entry name" value="Glyco_18"/>
    <property type="match status" value="1"/>
</dbReference>
<evidence type="ECO:0000256" key="7">
    <source>
        <dbReference type="ARBA" id="ARBA00023277"/>
    </source>
</evidence>
<dbReference type="InterPro" id="IPR036861">
    <property type="entry name" value="Endochitinase-like_sf"/>
</dbReference>
<comment type="caution">
    <text evidence="17">The sequence shown here is derived from an EMBL/GenBank/DDBJ whole genome shotgun (WGS) entry which is preliminary data.</text>
</comment>
<keyword evidence="6" id="KW-0843">Virulence</keyword>
<dbReference type="GO" id="GO:0008061">
    <property type="term" value="F:chitin binding"/>
    <property type="evidence" value="ECO:0007669"/>
    <property type="project" value="UniProtKB-UniRule"/>
</dbReference>
<evidence type="ECO:0000256" key="8">
    <source>
        <dbReference type="ARBA" id="ARBA00023295"/>
    </source>
</evidence>
<evidence type="ECO:0000313" key="18">
    <source>
        <dbReference type="Proteomes" id="UP001149074"/>
    </source>
</evidence>
<evidence type="ECO:0000259" key="16">
    <source>
        <dbReference type="PROSITE" id="PS51910"/>
    </source>
</evidence>
<feature type="disulfide bond" evidence="10">
    <location>
        <begin position="319"/>
        <end position="333"/>
    </location>
</feature>
<evidence type="ECO:0000256" key="11">
    <source>
        <dbReference type="RuleBase" id="RU000489"/>
    </source>
</evidence>
<dbReference type="PANTHER" id="PTHR11177:SF337">
    <property type="entry name" value="CHITINASE"/>
    <property type="match status" value="1"/>
</dbReference>
<feature type="chain" id="PRO_5040856343" description="chitinase" evidence="14">
    <location>
        <begin position="18"/>
        <end position="444"/>
    </location>
</feature>
<evidence type="ECO:0000256" key="10">
    <source>
        <dbReference type="PROSITE-ProRule" id="PRU00261"/>
    </source>
</evidence>
<dbReference type="PROSITE" id="PS50941">
    <property type="entry name" value="CHIT_BIND_I_2"/>
    <property type="match status" value="1"/>
</dbReference>
<dbReference type="GO" id="GO:0006032">
    <property type="term" value="P:chitin catabolic process"/>
    <property type="evidence" value="ECO:0007669"/>
    <property type="project" value="UniProtKB-KW"/>
</dbReference>
<dbReference type="FunFam" id="3.20.20.80:FF:000159">
    <property type="entry name" value="Class V chitinase, putative"/>
    <property type="match status" value="1"/>
</dbReference>
<keyword evidence="9" id="KW-0624">Polysaccharide degradation</keyword>
<dbReference type="GO" id="GO:0000272">
    <property type="term" value="P:polysaccharide catabolic process"/>
    <property type="evidence" value="ECO:0007669"/>
    <property type="project" value="UniProtKB-KW"/>
</dbReference>
<evidence type="ECO:0000256" key="12">
    <source>
        <dbReference type="RuleBase" id="RU004453"/>
    </source>
</evidence>
<dbReference type="InterPro" id="IPR001002">
    <property type="entry name" value="Chitin-bd_1"/>
</dbReference>
<dbReference type="RefSeq" id="XP_056479131.1">
    <property type="nucleotide sequence ID" value="XM_056614090.1"/>
</dbReference>
<dbReference type="PROSITE" id="PS00026">
    <property type="entry name" value="CHIT_BIND_I_1"/>
    <property type="match status" value="1"/>
</dbReference>
<dbReference type="InterPro" id="IPR001223">
    <property type="entry name" value="Glyco_hydro18_cat"/>
</dbReference>
<comment type="similarity">
    <text evidence="12">Belongs to the glycosyl hydrolase 18 family.</text>
</comment>
<evidence type="ECO:0000256" key="9">
    <source>
        <dbReference type="ARBA" id="ARBA00023326"/>
    </source>
</evidence>
<gene>
    <name evidence="17" type="ORF">N7532_001596</name>
</gene>
<dbReference type="InterPro" id="IPR017853">
    <property type="entry name" value="GH"/>
</dbReference>
<reference evidence="17" key="2">
    <citation type="journal article" date="2023" name="IMA Fungus">
        <title>Comparative genomic study of the Penicillium genus elucidates a diverse pangenome and 15 lateral gene transfer events.</title>
        <authorList>
            <person name="Petersen C."/>
            <person name="Sorensen T."/>
            <person name="Nielsen M.R."/>
            <person name="Sondergaard T.E."/>
            <person name="Sorensen J.L."/>
            <person name="Fitzpatrick D.A."/>
            <person name="Frisvad J.C."/>
            <person name="Nielsen K.L."/>
        </authorList>
    </citation>
    <scope>NUCLEOTIDE SEQUENCE</scope>
    <source>
        <strain evidence="17">IBT 30761</strain>
    </source>
</reference>
<protein>
    <recommendedName>
        <fullName evidence="2">chitinase</fullName>
        <ecNumber evidence="2">3.2.1.14</ecNumber>
    </recommendedName>
</protein>
<evidence type="ECO:0000256" key="4">
    <source>
        <dbReference type="ARBA" id="ARBA00022801"/>
    </source>
</evidence>
<dbReference type="SUPFAM" id="SSF57016">
    <property type="entry name" value="Plant lectins/antimicrobial peptides"/>
    <property type="match status" value="1"/>
</dbReference>
<evidence type="ECO:0000256" key="3">
    <source>
        <dbReference type="ARBA" id="ARBA00022669"/>
    </source>
</evidence>
<feature type="signal peptide" evidence="14">
    <location>
        <begin position="1"/>
        <end position="17"/>
    </location>
</feature>
<dbReference type="PANTHER" id="PTHR11177">
    <property type="entry name" value="CHITINASE"/>
    <property type="match status" value="1"/>
</dbReference>
<dbReference type="Proteomes" id="UP001149074">
    <property type="component" value="Unassembled WGS sequence"/>
</dbReference>
<dbReference type="EC" id="3.2.1.14" evidence="2"/>
<dbReference type="Gene3D" id="3.30.60.10">
    <property type="entry name" value="Endochitinase-like"/>
    <property type="match status" value="1"/>
</dbReference>
<feature type="domain" description="GH18" evidence="16">
    <location>
        <begin position="18"/>
        <end position="429"/>
    </location>
</feature>
<dbReference type="InterPro" id="IPR011583">
    <property type="entry name" value="Chitinase_II/V-like_cat"/>
</dbReference>
<keyword evidence="18" id="KW-1185">Reference proteome</keyword>
<feature type="domain" description="Chitin-binding type-1" evidence="15">
    <location>
        <begin position="303"/>
        <end position="346"/>
    </location>
</feature>
<dbReference type="SMART" id="SM00270">
    <property type="entry name" value="ChtBD1"/>
    <property type="match status" value="1"/>
</dbReference>
<dbReference type="CDD" id="cd11618">
    <property type="entry name" value="ChtBD1_1"/>
    <property type="match status" value="1"/>
</dbReference>
<keyword evidence="4 11" id="KW-0378">Hydrolase</keyword>
<dbReference type="AlphaFoldDB" id="A0A9W9KML0"/>
<dbReference type="OrthoDB" id="73875at2759"/>
<evidence type="ECO:0000256" key="13">
    <source>
        <dbReference type="SAM" id="MobiDB-lite"/>
    </source>
</evidence>
<keyword evidence="14" id="KW-0732">Signal</keyword>
<reference evidence="17" key="1">
    <citation type="submission" date="2022-11" db="EMBL/GenBank/DDBJ databases">
        <authorList>
            <person name="Petersen C."/>
        </authorList>
    </citation>
    <scope>NUCLEOTIDE SEQUENCE</scope>
    <source>
        <strain evidence="17">IBT 30761</strain>
    </source>
</reference>
<proteinExistence type="inferred from homology"/>
<dbReference type="PROSITE" id="PS51910">
    <property type="entry name" value="GH18_2"/>
    <property type="match status" value="1"/>
</dbReference>
<sequence>MLKSLALGLLAAQSAAALRFAMYIDQYHTTDLPSGNQTQGIDHAIMAFAPSKIFNSDSAPDFKPFESPENMRKRFGPDTKLMIAIGGWGDTEGFSAGAKDDTTRKRFAKNVASMLEANDFDGVDIDWEYPGGNGQDYKQHPNKDKVDEIETYPKFLSAIREAIGNNKTLSIAVPGRKVDMIAFNKEQGPDIFKSVDMVNVMSYDIMNRRDNVTFHASSVEDSLDVINDYLSFGADAEKLNLGFAYYAKWFTTDPDSDCEEHPLGCKVVKLEEDDGSDNGKSGALTFEKSVLSAPPKDLKVSTNGKCGASEGTKCPEGQCCSAYGNCGSGNDFCMAGCMSDYGTCKGISITDSWRRAEKNGKTDEKAGGQYYWDKETNLFWTWDTPEIITRKFNDIVDTKKLGGVMAWSLGEDTYKFAHLDAMQDGVKQSTQKKADGKKKDKRHS</sequence>
<dbReference type="InterPro" id="IPR001579">
    <property type="entry name" value="Glyco_hydro_18_chit_AS"/>
</dbReference>
<organism evidence="17 18">
    <name type="scientific">Penicillium argentinense</name>
    <dbReference type="NCBI Taxonomy" id="1131581"/>
    <lineage>
        <taxon>Eukaryota</taxon>
        <taxon>Fungi</taxon>
        <taxon>Dikarya</taxon>
        <taxon>Ascomycota</taxon>
        <taxon>Pezizomycotina</taxon>
        <taxon>Eurotiomycetes</taxon>
        <taxon>Eurotiomycetidae</taxon>
        <taxon>Eurotiales</taxon>
        <taxon>Aspergillaceae</taxon>
        <taxon>Penicillium</taxon>
    </lineage>
</organism>
<evidence type="ECO:0000259" key="15">
    <source>
        <dbReference type="PROSITE" id="PS50941"/>
    </source>
</evidence>
<keyword evidence="7" id="KW-0119">Carbohydrate metabolism</keyword>
<comment type="catalytic activity">
    <reaction evidence="1">
        <text>Random endo-hydrolysis of N-acetyl-beta-D-glucosaminide (1-&gt;4)-beta-linkages in chitin and chitodextrins.</text>
        <dbReference type="EC" id="3.2.1.14"/>
    </reaction>
</comment>
<feature type="disulfide bond" evidence="10">
    <location>
        <begin position="314"/>
        <end position="326"/>
    </location>
</feature>
<evidence type="ECO:0000256" key="2">
    <source>
        <dbReference type="ARBA" id="ARBA00012729"/>
    </source>
</evidence>
<dbReference type="InterPro" id="IPR050314">
    <property type="entry name" value="Glycosyl_Hydrlase_18"/>
</dbReference>
<feature type="region of interest" description="Disordered" evidence="13">
    <location>
        <begin position="425"/>
        <end position="444"/>
    </location>
</feature>
<evidence type="ECO:0000256" key="6">
    <source>
        <dbReference type="ARBA" id="ARBA00023026"/>
    </source>
</evidence>
<keyword evidence="8 11" id="KW-0326">Glycosidase</keyword>
<evidence type="ECO:0000313" key="17">
    <source>
        <dbReference type="EMBL" id="KAJ5111061.1"/>
    </source>
</evidence>
<keyword evidence="3 10" id="KW-0147">Chitin-binding</keyword>
<keyword evidence="5" id="KW-0146">Chitin degradation</keyword>
<comment type="caution">
    <text evidence="10">Lacks conserved residue(s) required for the propagation of feature annotation.</text>
</comment>
<dbReference type="Pfam" id="PF00704">
    <property type="entry name" value="Glyco_hydro_18"/>
    <property type="match status" value="1"/>
</dbReference>